<evidence type="ECO:0000313" key="2">
    <source>
        <dbReference type="EMBL" id="GAH23802.1"/>
    </source>
</evidence>
<dbReference type="InterPro" id="IPR000594">
    <property type="entry name" value="ThiF_NAD_FAD-bd"/>
</dbReference>
<dbReference type="AlphaFoldDB" id="X1DUF1"/>
<accession>X1DUF1</accession>
<dbReference type="EMBL" id="BARU01003439">
    <property type="protein sequence ID" value="GAH23802.1"/>
    <property type="molecule type" value="Genomic_DNA"/>
</dbReference>
<dbReference type="Gene3D" id="3.40.50.720">
    <property type="entry name" value="NAD(P)-binding Rossmann-like Domain"/>
    <property type="match status" value="1"/>
</dbReference>
<gene>
    <name evidence="2" type="ORF">S03H2_07443</name>
</gene>
<reference evidence="2" key="1">
    <citation type="journal article" date="2014" name="Front. Microbiol.">
        <title>High frequency of phylogenetically diverse reductive dehalogenase-homologous genes in deep subseafloor sedimentary metagenomes.</title>
        <authorList>
            <person name="Kawai M."/>
            <person name="Futagami T."/>
            <person name="Toyoda A."/>
            <person name="Takaki Y."/>
            <person name="Nishi S."/>
            <person name="Hori S."/>
            <person name="Arai W."/>
            <person name="Tsubouchi T."/>
            <person name="Morono Y."/>
            <person name="Uchiyama I."/>
            <person name="Ito T."/>
            <person name="Fujiyama A."/>
            <person name="Inagaki F."/>
            <person name="Takami H."/>
        </authorList>
    </citation>
    <scope>NUCLEOTIDE SEQUENCE</scope>
    <source>
        <strain evidence="2">Expedition CK06-06</strain>
    </source>
</reference>
<comment type="caution">
    <text evidence="2">The sequence shown here is derived from an EMBL/GenBank/DDBJ whole genome shotgun (WGS) entry which is preliminary data.</text>
</comment>
<dbReference type="Pfam" id="PF00899">
    <property type="entry name" value="ThiF"/>
    <property type="match status" value="1"/>
</dbReference>
<feature type="non-terminal residue" evidence="2">
    <location>
        <position position="1"/>
    </location>
</feature>
<evidence type="ECO:0000259" key="1">
    <source>
        <dbReference type="Pfam" id="PF00899"/>
    </source>
</evidence>
<name>X1DUF1_9ZZZZ</name>
<dbReference type="InterPro" id="IPR035985">
    <property type="entry name" value="Ubiquitin-activating_enz"/>
</dbReference>
<protein>
    <recommendedName>
        <fullName evidence="1">THIF-type NAD/FAD binding fold domain-containing protein</fullName>
    </recommendedName>
</protein>
<dbReference type="SUPFAM" id="SSF69572">
    <property type="entry name" value="Activating enzymes of the ubiquitin-like proteins"/>
    <property type="match status" value="1"/>
</dbReference>
<proteinExistence type="predicted"/>
<feature type="domain" description="THIF-type NAD/FAD binding fold" evidence="1">
    <location>
        <begin position="1"/>
        <end position="53"/>
    </location>
</feature>
<organism evidence="2">
    <name type="scientific">marine sediment metagenome</name>
    <dbReference type="NCBI Taxonomy" id="412755"/>
    <lineage>
        <taxon>unclassified sequences</taxon>
        <taxon>metagenomes</taxon>
        <taxon>ecological metagenomes</taxon>
    </lineage>
</organism>
<sequence>IGVTPGVIGCIQATEVIKYIVGIGQLLTNRLLIYDGLNMKFTEFSVKRDPNCEHCGDLRGKENSER</sequence>
<dbReference type="GO" id="GO:0008641">
    <property type="term" value="F:ubiquitin-like modifier activating enzyme activity"/>
    <property type="evidence" value="ECO:0007669"/>
    <property type="project" value="InterPro"/>
</dbReference>